<protein>
    <submittedName>
        <fullName evidence="2">6-aminopenicillanic acid acyl-transferase</fullName>
    </submittedName>
</protein>
<keyword evidence="2" id="KW-0808">Transferase</keyword>
<accession>A0A6N7QXF0</accession>
<reference evidence="2 3" key="1">
    <citation type="submission" date="2019-11" db="EMBL/GenBank/DDBJ databases">
        <authorList>
            <person name="Zhang X.Y."/>
        </authorList>
    </citation>
    <scope>NUCLEOTIDE SEQUENCE [LARGE SCALE GENOMIC DNA]</scope>
    <source>
        <strain evidence="2 3">C176</strain>
    </source>
</reference>
<dbReference type="PANTHER" id="PTHR34180">
    <property type="entry name" value="PEPTIDASE C45"/>
    <property type="match status" value="1"/>
</dbReference>
<comment type="caution">
    <text evidence="2">The sequence shown here is derived from an EMBL/GenBank/DDBJ whole genome shotgun (WGS) entry which is preliminary data.</text>
</comment>
<evidence type="ECO:0000313" key="2">
    <source>
        <dbReference type="EMBL" id="MRH77344.1"/>
    </source>
</evidence>
<dbReference type="InterPro" id="IPR047801">
    <property type="entry name" value="Peptidase_C45"/>
</dbReference>
<feature type="domain" description="Peptidase C45 hydrolase" evidence="1">
    <location>
        <begin position="109"/>
        <end position="322"/>
    </location>
</feature>
<dbReference type="NCBIfam" id="NF040521">
    <property type="entry name" value="C45_proenzyme"/>
    <property type="match status" value="1"/>
</dbReference>
<name>A0A6N7QXF0_9GAMM</name>
<dbReference type="EMBL" id="WJPP01000001">
    <property type="protein sequence ID" value="MRH77344.1"/>
    <property type="molecule type" value="Genomic_DNA"/>
</dbReference>
<dbReference type="Gene3D" id="1.10.10.2120">
    <property type="match status" value="1"/>
</dbReference>
<dbReference type="Proteomes" id="UP000433788">
    <property type="component" value="Unassembled WGS sequence"/>
</dbReference>
<evidence type="ECO:0000259" key="1">
    <source>
        <dbReference type="Pfam" id="PF03417"/>
    </source>
</evidence>
<evidence type="ECO:0000313" key="3">
    <source>
        <dbReference type="Proteomes" id="UP000433788"/>
    </source>
</evidence>
<dbReference type="RefSeq" id="WP_153718401.1">
    <property type="nucleotide sequence ID" value="NZ_WJPP01000001.1"/>
</dbReference>
<dbReference type="AlphaFoldDB" id="A0A6N7QXF0"/>
<keyword evidence="3" id="KW-1185">Reference proteome</keyword>
<sequence>MSKVGRIGKVIATGTPYDVGYQIGLAGRDAMHEIVIHSDAWLEVIRSAHRSTVEQLARYTCDRFPEIWAELKGLAAGLELPIESVFAWNCRGDLISAAGEGCTTVVMPGEPTVIAHNEDGMPLLNGHCFMAHTDLDSGPNYVAFCYPGSLPGHTFGINSSGIYQAVNNLRLRFDAVTMPRMILGRAVLGCRSLESAVDLLRKDNQSGGFHFTLGQASRPTPLSIEFGAGRSHVVPIESGFAHANHALNLFEGDGEQFITGSSASRQQRADILVRQGDLSCEDIVRDQADKDLPILRNHPLDPDGENTLATAVIQVAGETIDWSVYEQAGKRPVHAGRILASE</sequence>
<dbReference type="GO" id="GO:0016740">
    <property type="term" value="F:transferase activity"/>
    <property type="evidence" value="ECO:0007669"/>
    <property type="project" value="UniProtKB-KW"/>
</dbReference>
<gene>
    <name evidence="2" type="ORF">GH984_01280</name>
</gene>
<dbReference type="Pfam" id="PF03417">
    <property type="entry name" value="AAT"/>
    <property type="match status" value="1"/>
</dbReference>
<dbReference type="Gene3D" id="3.60.60.10">
    <property type="entry name" value="Penicillin V Acylase, Chain A"/>
    <property type="match status" value="1"/>
</dbReference>
<dbReference type="InterPro" id="IPR005079">
    <property type="entry name" value="Peptidase_C45_hydrolase"/>
</dbReference>
<organism evidence="2 3">
    <name type="scientific">Spiribacter salilacus</name>
    <dbReference type="NCBI Taxonomy" id="2664894"/>
    <lineage>
        <taxon>Bacteria</taxon>
        <taxon>Pseudomonadati</taxon>
        <taxon>Pseudomonadota</taxon>
        <taxon>Gammaproteobacteria</taxon>
        <taxon>Chromatiales</taxon>
        <taxon>Ectothiorhodospiraceae</taxon>
        <taxon>Spiribacter</taxon>
    </lineage>
</organism>
<proteinExistence type="predicted"/>
<dbReference type="InterPro" id="IPR047794">
    <property type="entry name" value="C45_proenzyme-like"/>
</dbReference>
<dbReference type="PANTHER" id="PTHR34180:SF1">
    <property type="entry name" value="BETA-ALANYL-DOPAMINE_CARCININE HYDROLASE"/>
    <property type="match status" value="1"/>
</dbReference>